<evidence type="ECO:0000256" key="1">
    <source>
        <dbReference type="SAM" id="MobiDB-lite"/>
    </source>
</evidence>
<feature type="compositionally biased region" description="Basic and acidic residues" evidence="1">
    <location>
        <begin position="72"/>
        <end position="89"/>
    </location>
</feature>
<name>C5K8B8_PERM5</name>
<sequence>MDSADTPPPPTSQQNKLRLSADTAAALIREARGQLALRKSEKDNPLMGGDSLPRRLKSSPIVTGEVTEVDTSEGRRTRKDTLDPSMREDTLELCMEEYEDMGMLFGRGSDGGSCSSPKESSAENDDSHVGCIQVSHSAKCESSEAMCYSES</sequence>
<accession>C5K8B8</accession>
<dbReference type="EMBL" id="GG671101">
    <property type="protein sequence ID" value="EER19306.1"/>
    <property type="molecule type" value="Genomic_DNA"/>
</dbReference>
<feature type="region of interest" description="Disordered" evidence="1">
    <location>
        <begin position="35"/>
        <end position="89"/>
    </location>
</feature>
<dbReference type="GeneID" id="9039558"/>
<organism evidence="3">
    <name type="scientific">Perkinsus marinus (strain ATCC 50983 / TXsc)</name>
    <dbReference type="NCBI Taxonomy" id="423536"/>
    <lineage>
        <taxon>Eukaryota</taxon>
        <taxon>Sar</taxon>
        <taxon>Alveolata</taxon>
        <taxon>Perkinsozoa</taxon>
        <taxon>Perkinsea</taxon>
        <taxon>Perkinsida</taxon>
        <taxon>Perkinsidae</taxon>
        <taxon>Perkinsus</taxon>
    </lineage>
</organism>
<protein>
    <submittedName>
        <fullName evidence="2">Uncharacterized protein</fullName>
    </submittedName>
</protein>
<dbReference type="OrthoDB" id="10415783at2759"/>
<gene>
    <name evidence="2" type="ORF">Pmar_PMAR015865</name>
</gene>
<feature type="region of interest" description="Disordered" evidence="1">
    <location>
        <begin position="106"/>
        <end position="128"/>
    </location>
</feature>
<evidence type="ECO:0000313" key="2">
    <source>
        <dbReference type="EMBL" id="EER19306.1"/>
    </source>
</evidence>
<dbReference type="Proteomes" id="UP000007800">
    <property type="component" value="Unassembled WGS sequence"/>
</dbReference>
<reference evidence="2 3" key="1">
    <citation type="submission" date="2008-07" db="EMBL/GenBank/DDBJ databases">
        <authorList>
            <person name="El-Sayed N."/>
            <person name="Caler E."/>
            <person name="Inman J."/>
            <person name="Amedeo P."/>
            <person name="Hass B."/>
            <person name="Wortman J."/>
        </authorList>
    </citation>
    <scope>NUCLEOTIDE SEQUENCE [LARGE SCALE GENOMIC DNA]</scope>
    <source>
        <strain evidence="3">ATCC 50983 / TXsc</strain>
    </source>
</reference>
<keyword evidence="3" id="KW-1185">Reference proteome</keyword>
<dbReference type="RefSeq" id="XP_002787510.1">
    <property type="nucleotide sequence ID" value="XM_002787464.1"/>
</dbReference>
<dbReference type="InParanoid" id="C5K8B8"/>
<proteinExistence type="predicted"/>
<evidence type="ECO:0000313" key="3">
    <source>
        <dbReference type="Proteomes" id="UP000007800"/>
    </source>
</evidence>
<dbReference type="OMA" id="ESSEAMC"/>
<dbReference type="AlphaFoldDB" id="C5K8B8"/>